<keyword evidence="1" id="KW-0812">Transmembrane</keyword>
<gene>
    <name evidence="2" type="ORF">WKW77_32855</name>
</gene>
<dbReference type="InterPro" id="IPR020008">
    <property type="entry name" value="GlyGly_CTERM"/>
</dbReference>
<name>A0ABU8VQF4_9BURK</name>
<organism evidence="2 3">
    <name type="scientific">Variovorax ureilyticus</name>
    <dbReference type="NCBI Taxonomy" id="1836198"/>
    <lineage>
        <taxon>Bacteria</taxon>
        <taxon>Pseudomonadati</taxon>
        <taxon>Pseudomonadota</taxon>
        <taxon>Betaproteobacteria</taxon>
        <taxon>Burkholderiales</taxon>
        <taxon>Comamonadaceae</taxon>
        <taxon>Variovorax</taxon>
    </lineage>
</organism>
<keyword evidence="1" id="KW-1133">Transmembrane helix</keyword>
<feature type="transmembrane region" description="Helical" evidence="1">
    <location>
        <begin position="6"/>
        <end position="24"/>
    </location>
</feature>
<evidence type="ECO:0000313" key="2">
    <source>
        <dbReference type="EMBL" id="MEJ8815892.1"/>
    </source>
</evidence>
<comment type="caution">
    <text evidence="2">The sequence shown here is derived from an EMBL/GenBank/DDBJ whole genome shotgun (WGS) entry which is preliminary data.</text>
</comment>
<protein>
    <submittedName>
        <fullName evidence="2">GlyGly-CTERM sorting domain-containing protein</fullName>
    </submittedName>
</protein>
<proteinExistence type="predicted"/>
<evidence type="ECO:0000313" key="3">
    <source>
        <dbReference type="Proteomes" id="UP001365846"/>
    </source>
</evidence>
<reference evidence="2 3" key="1">
    <citation type="submission" date="2024-03" db="EMBL/GenBank/DDBJ databases">
        <title>Novel species of the genus Variovorax.</title>
        <authorList>
            <person name="Liu Q."/>
            <person name="Xin Y.-H."/>
        </authorList>
    </citation>
    <scope>NUCLEOTIDE SEQUENCE [LARGE SCALE GENOMIC DNA]</scope>
    <source>
        <strain evidence="2 3">KACC 18899</strain>
    </source>
</reference>
<dbReference type="NCBIfam" id="TIGR03501">
    <property type="entry name" value="GlyGly_CTERM"/>
    <property type="match status" value="1"/>
</dbReference>
<keyword evidence="3" id="KW-1185">Reference proteome</keyword>
<dbReference type="RefSeq" id="WP_340361086.1">
    <property type="nucleotide sequence ID" value="NZ_JBBKZU010000025.1"/>
</dbReference>
<dbReference type="Proteomes" id="UP001365846">
    <property type="component" value="Unassembled WGS sequence"/>
</dbReference>
<evidence type="ECO:0000256" key="1">
    <source>
        <dbReference type="SAM" id="Phobius"/>
    </source>
</evidence>
<keyword evidence="1" id="KW-0472">Membrane</keyword>
<accession>A0ABU8VQF4</accession>
<dbReference type="EMBL" id="JBBKZU010000025">
    <property type="protein sequence ID" value="MEJ8815892.1"/>
    <property type="molecule type" value="Genomic_DNA"/>
</dbReference>
<sequence>MTLPVLAGATGFLCLVLLVALARWRRRAKLIGQRVDLARQRAFHRHTERMATQINEPDF</sequence>